<keyword evidence="3" id="KW-1185">Reference proteome</keyword>
<dbReference type="Proteomes" id="UP001596977">
    <property type="component" value="Unassembled WGS sequence"/>
</dbReference>
<accession>A0ABW3H887</accession>
<sequence>MRRWAVLSAALLLAPNMAGAQSAGGWGEVVLENSTTIGAELYVNEVYQCTAPPRSSCTAEVGSGPHYATILFDNGDYILTPFFEVPEGMAMTLPVRDLMG</sequence>
<feature type="signal peptide" evidence="1">
    <location>
        <begin position="1"/>
        <end position="20"/>
    </location>
</feature>
<proteinExistence type="predicted"/>
<evidence type="ECO:0000313" key="2">
    <source>
        <dbReference type="EMBL" id="MFD0946650.1"/>
    </source>
</evidence>
<reference evidence="3" key="1">
    <citation type="journal article" date="2019" name="Int. J. Syst. Evol. Microbiol.">
        <title>The Global Catalogue of Microorganisms (GCM) 10K type strain sequencing project: providing services to taxonomists for standard genome sequencing and annotation.</title>
        <authorList>
            <consortium name="The Broad Institute Genomics Platform"/>
            <consortium name="The Broad Institute Genome Sequencing Center for Infectious Disease"/>
            <person name="Wu L."/>
            <person name="Ma J."/>
        </authorList>
    </citation>
    <scope>NUCLEOTIDE SEQUENCE [LARGE SCALE GENOMIC DNA]</scope>
    <source>
        <strain evidence="3">CCUG 62982</strain>
    </source>
</reference>
<dbReference type="RefSeq" id="WP_264944279.1">
    <property type="nucleotide sequence ID" value="NZ_JAPDRA010000004.1"/>
</dbReference>
<gene>
    <name evidence="2" type="ORF">ACFQ1E_09895</name>
</gene>
<organism evidence="2 3">
    <name type="scientific">Sphingomonas canadensis</name>
    <dbReference type="NCBI Taxonomy" id="1219257"/>
    <lineage>
        <taxon>Bacteria</taxon>
        <taxon>Pseudomonadati</taxon>
        <taxon>Pseudomonadota</taxon>
        <taxon>Alphaproteobacteria</taxon>
        <taxon>Sphingomonadales</taxon>
        <taxon>Sphingomonadaceae</taxon>
        <taxon>Sphingomonas</taxon>
    </lineage>
</organism>
<comment type="caution">
    <text evidence="2">The sequence shown here is derived from an EMBL/GenBank/DDBJ whole genome shotgun (WGS) entry which is preliminary data.</text>
</comment>
<evidence type="ECO:0000313" key="3">
    <source>
        <dbReference type="Proteomes" id="UP001596977"/>
    </source>
</evidence>
<keyword evidence="1" id="KW-0732">Signal</keyword>
<dbReference type="EMBL" id="JBHTJG010000004">
    <property type="protein sequence ID" value="MFD0946650.1"/>
    <property type="molecule type" value="Genomic_DNA"/>
</dbReference>
<name>A0ABW3H887_9SPHN</name>
<protein>
    <submittedName>
        <fullName evidence="2">Uncharacterized protein</fullName>
    </submittedName>
</protein>
<feature type="chain" id="PRO_5047029973" evidence="1">
    <location>
        <begin position="21"/>
        <end position="100"/>
    </location>
</feature>
<evidence type="ECO:0000256" key="1">
    <source>
        <dbReference type="SAM" id="SignalP"/>
    </source>
</evidence>